<dbReference type="RefSeq" id="WP_034435820.1">
    <property type="nucleotide sequence ID" value="NZ_CBTK010000290.1"/>
</dbReference>
<organism evidence="2 3">
    <name type="scientific">Candidatus Contendobacter odensis Run_B_J11</name>
    <dbReference type="NCBI Taxonomy" id="1400861"/>
    <lineage>
        <taxon>Bacteria</taxon>
        <taxon>Pseudomonadati</taxon>
        <taxon>Pseudomonadota</taxon>
        <taxon>Gammaproteobacteria</taxon>
        <taxon>Candidatus Competibacteraceae</taxon>
        <taxon>Candidatus Contendibacter</taxon>
    </lineage>
</organism>
<evidence type="ECO:0000313" key="2">
    <source>
        <dbReference type="EMBL" id="CDH47068.1"/>
    </source>
</evidence>
<accession>A0A7U7GF82</accession>
<dbReference type="EMBL" id="CBTK010000290">
    <property type="protein sequence ID" value="CDH47068.1"/>
    <property type="molecule type" value="Genomic_DNA"/>
</dbReference>
<proteinExistence type="predicted"/>
<reference evidence="2 3" key="1">
    <citation type="journal article" date="2014" name="ISME J.">
        <title>Candidatus Competibacter-lineage genomes retrieved from metagenomes reveal functional metabolic diversity.</title>
        <authorList>
            <person name="McIlroy S.J."/>
            <person name="Albertsen M."/>
            <person name="Andresen E.K."/>
            <person name="Saunders A.M."/>
            <person name="Kristiansen R."/>
            <person name="Stokholm-Bjerregaard M."/>
            <person name="Nielsen K.L."/>
            <person name="Nielsen P.H."/>
        </authorList>
    </citation>
    <scope>NUCLEOTIDE SEQUENCE [LARGE SCALE GENOMIC DNA]</scope>
    <source>
        <strain evidence="2 3">Run_B_J11</strain>
    </source>
</reference>
<keyword evidence="3" id="KW-1185">Reference proteome</keyword>
<evidence type="ECO:0000259" key="1">
    <source>
        <dbReference type="Pfam" id="PF09345"/>
    </source>
</evidence>
<dbReference type="AlphaFoldDB" id="A0A7U7GF82"/>
<name>A0A7U7GF82_9GAMM</name>
<dbReference type="Proteomes" id="UP000019184">
    <property type="component" value="Unassembled WGS sequence"/>
</dbReference>
<dbReference type="Pfam" id="PF09345">
    <property type="entry name" value="SiaC"/>
    <property type="match status" value="1"/>
</dbReference>
<feature type="domain" description="SiaC family regulatory phosphoprotein" evidence="1">
    <location>
        <begin position="6"/>
        <end position="127"/>
    </location>
</feature>
<sequence>MDNLIIEATRSSPAIQFDADRHYLSICGESYPENAAAFYAPVFAWLKAFLAGLNDPATAVQVNLEIRYLNSSSTKVMLNFLDLLEQAAQDGKQIRVHWFYDPDNEAVLECGQDFSEELQALTFKLVEKG</sequence>
<dbReference type="OrthoDB" id="5297629at2"/>
<gene>
    <name evidence="2" type="ORF">BN874_720012</name>
</gene>
<protein>
    <recommendedName>
        <fullName evidence="1">SiaC family regulatory phosphoprotein domain-containing protein</fullName>
    </recommendedName>
</protein>
<dbReference type="InterPro" id="IPR018530">
    <property type="entry name" value="SiaC"/>
</dbReference>
<comment type="caution">
    <text evidence="2">The sequence shown here is derived from an EMBL/GenBank/DDBJ whole genome shotgun (WGS) entry which is preliminary data.</text>
</comment>
<evidence type="ECO:0000313" key="3">
    <source>
        <dbReference type="Proteomes" id="UP000019184"/>
    </source>
</evidence>